<dbReference type="PANTHER" id="PTHR38011">
    <property type="entry name" value="DIHYDROFOLATE REDUCTASE FAMILY PROTEIN (AFU_ORTHOLOGUE AFUA_8G06820)"/>
    <property type="match status" value="1"/>
</dbReference>
<comment type="caution">
    <text evidence="5">The sequence shown here is derived from an EMBL/GenBank/DDBJ whole genome shotgun (WGS) entry which is preliminary data.</text>
</comment>
<organism evidence="5 6">
    <name type="scientific">Actinomadura sediminis</name>
    <dbReference type="NCBI Taxonomy" id="1038904"/>
    <lineage>
        <taxon>Bacteria</taxon>
        <taxon>Bacillati</taxon>
        <taxon>Actinomycetota</taxon>
        <taxon>Actinomycetes</taxon>
        <taxon>Streptosporangiales</taxon>
        <taxon>Thermomonosporaceae</taxon>
        <taxon>Actinomadura</taxon>
    </lineage>
</organism>
<gene>
    <name evidence="5" type="ORF">ACFQ11_23895</name>
</gene>
<dbReference type="Pfam" id="PF01872">
    <property type="entry name" value="RibD_C"/>
    <property type="match status" value="1"/>
</dbReference>
<evidence type="ECO:0000256" key="1">
    <source>
        <dbReference type="ARBA" id="ARBA00005104"/>
    </source>
</evidence>
<dbReference type="Proteomes" id="UP001596972">
    <property type="component" value="Unassembled WGS sequence"/>
</dbReference>
<dbReference type="InterPro" id="IPR024072">
    <property type="entry name" value="DHFR-like_dom_sf"/>
</dbReference>
<keyword evidence="2" id="KW-0521">NADP</keyword>
<proteinExistence type="predicted"/>
<evidence type="ECO:0000313" key="5">
    <source>
        <dbReference type="EMBL" id="MFD0903456.1"/>
    </source>
</evidence>
<name>A0ABW3EUK3_9ACTN</name>
<feature type="domain" description="Bacterial bifunctional deaminase-reductase C-terminal" evidence="4">
    <location>
        <begin position="29"/>
        <end position="227"/>
    </location>
</feature>
<dbReference type="InterPro" id="IPR050765">
    <property type="entry name" value="Riboflavin_Biosynth_HTPR"/>
</dbReference>
<evidence type="ECO:0000259" key="4">
    <source>
        <dbReference type="Pfam" id="PF01872"/>
    </source>
</evidence>
<protein>
    <submittedName>
        <fullName evidence="5">Pyrimidine reductase family protein</fullName>
    </submittedName>
</protein>
<accession>A0ABW3EUK3</accession>
<keyword evidence="3" id="KW-0560">Oxidoreductase</keyword>
<evidence type="ECO:0000256" key="2">
    <source>
        <dbReference type="ARBA" id="ARBA00022857"/>
    </source>
</evidence>
<dbReference type="EMBL" id="JBHTJA010000055">
    <property type="protein sequence ID" value="MFD0903456.1"/>
    <property type="molecule type" value="Genomic_DNA"/>
</dbReference>
<evidence type="ECO:0000313" key="6">
    <source>
        <dbReference type="Proteomes" id="UP001596972"/>
    </source>
</evidence>
<sequence length="244" mass="25870">MRPLTSSPEPVDLAEQYAYPSDPPPGGMWLRANMVAGLDGAAQRDERSGGLGNEADRRLFLLLRGLADAVIVGAGTVRAEGYGPVRPVPEWGDVRDGRPPVPPLVIVSRSLGLDFDGPVFTGAPVPTIVLTCADADPERLRAARGRADVIIAGERALDFGVALRALAARGHRRLLCEGGPAVLGQIAAAGLLDELCLTLSPMLLGGDALRILDGPSVPDPACWRLAHALTEEDFLFLRYTRATR</sequence>
<evidence type="ECO:0000256" key="3">
    <source>
        <dbReference type="ARBA" id="ARBA00023002"/>
    </source>
</evidence>
<keyword evidence="6" id="KW-1185">Reference proteome</keyword>
<reference evidence="6" key="1">
    <citation type="journal article" date="2019" name="Int. J. Syst. Evol. Microbiol.">
        <title>The Global Catalogue of Microorganisms (GCM) 10K type strain sequencing project: providing services to taxonomists for standard genome sequencing and annotation.</title>
        <authorList>
            <consortium name="The Broad Institute Genomics Platform"/>
            <consortium name="The Broad Institute Genome Sequencing Center for Infectious Disease"/>
            <person name="Wu L."/>
            <person name="Ma J."/>
        </authorList>
    </citation>
    <scope>NUCLEOTIDE SEQUENCE [LARGE SCALE GENOMIC DNA]</scope>
    <source>
        <strain evidence="6">JCM 31202</strain>
    </source>
</reference>
<dbReference type="Gene3D" id="3.40.430.10">
    <property type="entry name" value="Dihydrofolate Reductase, subunit A"/>
    <property type="match status" value="1"/>
</dbReference>
<dbReference type="RefSeq" id="WP_378302279.1">
    <property type="nucleotide sequence ID" value="NZ_JBHTJA010000055.1"/>
</dbReference>
<dbReference type="SUPFAM" id="SSF53597">
    <property type="entry name" value="Dihydrofolate reductase-like"/>
    <property type="match status" value="1"/>
</dbReference>
<comment type="pathway">
    <text evidence="1">Cofactor biosynthesis; riboflavin biosynthesis.</text>
</comment>
<dbReference type="PANTHER" id="PTHR38011:SF7">
    <property type="entry name" value="2,5-DIAMINO-6-RIBOSYLAMINO-4(3H)-PYRIMIDINONE 5'-PHOSPHATE REDUCTASE"/>
    <property type="match status" value="1"/>
</dbReference>
<dbReference type="InterPro" id="IPR002734">
    <property type="entry name" value="RibDG_C"/>
</dbReference>